<protein>
    <submittedName>
        <fullName evidence="8">Zinc-type alcohol dehydrogenase AdhD</fullName>
    </submittedName>
</protein>
<gene>
    <name evidence="8" type="ORF">GCM10007894_16870</name>
</gene>
<accession>A0AA37TVU9</accession>
<comment type="cofactor">
    <cofactor evidence="1 6">
        <name>Zn(2+)</name>
        <dbReference type="ChEBI" id="CHEBI:29105"/>
    </cofactor>
</comment>
<evidence type="ECO:0000259" key="7">
    <source>
        <dbReference type="SMART" id="SM00829"/>
    </source>
</evidence>
<proteinExistence type="inferred from homology"/>
<evidence type="ECO:0000313" key="8">
    <source>
        <dbReference type="EMBL" id="GLS83710.1"/>
    </source>
</evidence>
<evidence type="ECO:0000313" key="9">
    <source>
        <dbReference type="Proteomes" id="UP001157439"/>
    </source>
</evidence>
<dbReference type="PANTHER" id="PTHR43880">
    <property type="entry name" value="ALCOHOL DEHYDROGENASE"/>
    <property type="match status" value="1"/>
</dbReference>
<dbReference type="InterPro" id="IPR036291">
    <property type="entry name" value="NAD(P)-bd_dom_sf"/>
</dbReference>
<dbReference type="InterPro" id="IPR013149">
    <property type="entry name" value="ADH-like_C"/>
</dbReference>
<evidence type="ECO:0000256" key="3">
    <source>
        <dbReference type="ARBA" id="ARBA00022833"/>
    </source>
</evidence>
<keyword evidence="2 6" id="KW-0479">Metal-binding</keyword>
<dbReference type="GO" id="GO:0008270">
    <property type="term" value="F:zinc ion binding"/>
    <property type="evidence" value="ECO:0007669"/>
    <property type="project" value="InterPro"/>
</dbReference>
<dbReference type="InterPro" id="IPR002328">
    <property type="entry name" value="ADH_Zn_CS"/>
</dbReference>
<dbReference type="Pfam" id="PF00107">
    <property type="entry name" value="ADH_zinc_N"/>
    <property type="match status" value="1"/>
</dbReference>
<evidence type="ECO:0000256" key="5">
    <source>
        <dbReference type="ARBA" id="ARBA00023027"/>
    </source>
</evidence>
<keyword evidence="3 6" id="KW-0862">Zinc</keyword>
<evidence type="ECO:0000256" key="6">
    <source>
        <dbReference type="RuleBase" id="RU361277"/>
    </source>
</evidence>
<dbReference type="InterPro" id="IPR011032">
    <property type="entry name" value="GroES-like_sf"/>
</dbReference>
<evidence type="ECO:0000256" key="2">
    <source>
        <dbReference type="ARBA" id="ARBA00022723"/>
    </source>
</evidence>
<dbReference type="GO" id="GO:0005829">
    <property type="term" value="C:cytosol"/>
    <property type="evidence" value="ECO:0007669"/>
    <property type="project" value="TreeGrafter"/>
</dbReference>
<evidence type="ECO:0000256" key="1">
    <source>
        <dbReference type="ARBA" id="ARBA00001947"/>
    </source>
</evidence>
<dbReference type="CDD" id="cd08279">
    <property type="entry name" value="Zn_ADH_class_III"/>
    <property type="match status" value="1"/>
</dbReference>
<dbReference type="EMBL" id="BSPO01000003">
    <property type="protein sequence ID" value="GLS83710.1"/>
    <property type="molecule type" value="Genomic_DNA"/>
</dbReference>
<dbReference type="PROSITE" id="PS00059">
    <property type="entry name" value="ADH_ZINC"/>
    <property type="match status" value="1"/>
</dbReference>
<keyword evidence="5" id="KW-0520">NAD</keyword>
<dbReference type="RefSeq" id="WP_095498740.1">
    <property type="nucleotide sequence ID" value="NZ_BSPO01000003.1"/>
</dbReference>
<comment type="similarity">
    <text evidence="6">Belongs to the zinc-containing alcohol dehydrogenase family.</text>
</comment>
<feature type="domain" description="Enoyl reductase (ER)" evidence="7">
    <location>
        <begin position="14"/>
        <end position="366"/>
    </location>
</feature>
<organism evidence="8 9">
    <name type="scientific">Paraferrimonas haliotis</name>
    <dbReference type="NCBI Taxonomy" id="2013866"/>
    <lineage>
        <taxon>Bacteria</taxon>
        <taxon>Pseudomonadati</taxon>
        <taxon>Pseudomonadota</taxon>
        <taxon>Gammaproteobacteria</taxon>
        <taxon>Alteromonadales</taxon>
        <taxon>Ferrimonadaceae</taxon>
        <taxon>Paraferrimonas</taxon>
    </lineage>
</organism>
<dbReference type="SMART" id="SM00829">
    <property type="entry name" value="PKS_ER"/>
    <property type="match status" value="1"/>
</dbReference>
<reference evidence="8 9" key="1">
    <citation type="journal article" date="2014" name="Int. J. Syst. Evol. Microbiol.">
        <title>Complete genome sequence of Corynebacterium casei LMG S-19264T (=DSM 44701T), isolated from a smear-ripened cheese.</title>
        <authorList>
            <consortium name="US DOE Joint Genome Institute (JGI-PGF)"/>
            <person name="Walter F."/>
            <person name="Albersmeier A."/>
            <person name="Kalinowski J."/>
            <person name="Ruckert C."/>
        </authorList>
    </citation>
    <scope>NUCLEOTIDE SEQUENCE [LARGE SCALE GENOMIC DNA]</scope>
    <source>
        <strain evidence="8 9">NBRC 112785</strain>
    </source>
</reference>
<name>A0AA37TVU9_9GAMM</name>
<dbReference type="GO" id="GO:0051903">
    <property type="term" value="F:S-(hydroxymethyl)glutathione dehydrogenase [NAD(P)+] activity"/>
    <property type="evidence" value="ECO:0007669"/>
    <property type="project" value="TreeGrafter"/>
</dbReference>
<dbReference type="Gene3D" id="3.90.180.10">
    <property type="entry name" value="Medium-chain alcohol dehydrogenases, catalytic domain"/>
    <property type="match status" value="1"/>
</dbReference>
<dbReference type="SUPFAM" id="SSF50129">
    <property type="entry name" value="GroES-like"/>
    <property type="match status" value="2"/>
</dbReference>
<dbReference type="Pfam" id="PF08240">
    <property type="entry name" value="ADH_N"/>
    <property type="match status" value="1"/>
</dbReference>
<comment type="caution">
    <text evidence="8">The sequence shown here is derived from an EMBL/GenBank/DDBJ whole genome shotgun (WGS) entry which is preliminary data.</text>
</comment>
<keyword evidence="4" id="KW-0560">Oxidoreductase</keyword>
<dbReference type="GO" id="GO:0046294">
    <property type="term" value="P:formaldehyde catabolic process"/>
    <property type="evidence" value="ECO:0007669"/>
    <property type="project" value="TreeGrafter"/>
</dbReference>
<dbReference type="Gene3D" id="3.40.50.720">
    <property type="entry name" value="NAD(P)-binding Rossmann-like Domain"/>
    <property type="match status" value="1"/>
</dbReference>
<evidence type="ECO:0000256" key="4">
    <source>
        <dbReference type="ARBA" id="ARBA00023002"/>
    </source>
</evidence>
<dbReference type="FunFam" id="3.40.50.720:FF:000003">
    <property type="entry name" value="S-(hydroxymethyl)glutathione dehydrogenase"/>
    <property type="match status" value="1"/>
</dbReference>
<dbReference type="SUPFAM" id="SSF51735">
    <property type="entry name" value="NAD(P)-binding Rossmann-fold domains"/>
    <property type="match status" value="1"/>
</dbReference>
<sequence length="374" mass="40381">MEKLSKAIISDGKGHFELSTIKVGMPKADEVRIKIMAAGLCHTDWDSINTWNKRFIVGHEGAGIVDAVGDQVTDLVIGDKVILNWAIPCGHCMQCQSGNLHICENNSPVCGCELKGHAHPQSSTCDGEAIERSFHLGTFSEYTVVKRAAAVKFEQPLDYSGAAIIGCGVMTGWGSAVNAAKVSANSSVAVIGCGGVGLNAIQGAKNCQAASIIAIDISEERLQQARSFGATHTLLSDPNDKELVNLRKQVKALTNGRGADFAFECTAIPELGSAPLALVRNAGTAVQVSGIEQRIDFDCELFEWDKIYINPLYGMCNPQRDFNRILDLYSQGELKINELVSKRYQFDNLAQGFDDMLNGRIAKGVLQISNEECL</sequence>
<dbReference type="PANTHER" id="PTHR43880:SF12">
    <property type="entry name" value="ALCOHOL DEHYDROGENASE CLASS-3"/>
    <property type="match status" value="1"/>
</dbReference>
<keyword evidence="9" id="KW-1185">Reference proteome</keyword>
<dbReference type="InterPro" id="IPR013154">
    <property type="entry name" value="ADH-like_N"/>
</dbReference>
<dbReference type="AlphaFoldDB" id="A0AA37TVU9"/>
<dbReference type="InterPro" id="IPR020843">
    <property type="entry name" value="ER"/>
</dbReference>
<dbReference type="Proteomes" id="UP001157439">
    <property type="component" value="Unassembled WGS sequence"/>
</dbReference>